<organism evidence="2 3">
    <name type="scientific">Bradyrhizobium forestalis</name>
    <dbReference type="NCBI Taxonomy" id="1419263"/>
    <lineage>
        <taxon>Bacteria</taxon>
        <taxon>Pseudomonadati</taxon>
        <taxon>Pseudomonadota</taxon>
        <taxon>Alphaproteobacteria</taxon>
        <taxon>Hyphomicrobiales</taxon>
        <taxon>Nitrobacteraceae</taxon>
        <taxon>Bradyrhizobium</taxon>
    </lineage>
</organism>
<comment type="caution">
    <text evidence="2">The sequence shown here is derived from an EMBL/GenBank/DDBJ whole genome shotgun (WGS) entry which is preliminary data.</text>
</comment>
<dbReference type="AlphaFoldDB" id="A0A2M8RH13"/>
<reference evidence="2 3" key="1">
    <citation type="submission" date="2017-11" db="EMBL/GenBank/DDBJ databases">
        <title>Bradyrhizobium forestalis sp. nov., an efficient nitrogen-fixing bacterium isolated from nodules of forest legume species in the Amazon.</title>
        <authorList>
            <person name="Costa E.M."/>
            <person name="Guimaraes A."/>
            <person name="Carvalho T.S."/>
            <person name="Rodrigues T.L."/>
            <person name="Ribeiro P.R.A."/>
            <person name="Lebbe L."/>
            <person name="Willems A."/>
            <person name="Moreira F.M.S."/>
        </authorList>
    </citation>
    <scope>NUCLEOTIDE SEQUENCE [LARGE SCALE GENOMIC DNA]</scope>
    <source>
        <strain evidence="2 3">INPA54B</strain>
    </source>
</reference>
<accession>A0A2M8RH13</accession>
<feature type="transmembrane region" description="Helical" evidence="1">
    <location>
        <begin position="12"/>
        <end position="38"/>
    </location>
</feature>
<keyword evidence="1" id="KW-0812">Transmembrane</keyword>
<keyword evidence="3" id="KW-1185">Reference proteome</keyword>
<evidence type="ECO:0000313" key="2">
    <source>
        <dbReference type="EMBL" id="PJG57112.1"/>
    </source>
</evidence>
<evidence type="ECO:0000313" key="3">
    <source>
        <dbReference type="Proteomes" id="UP000231194"/>
    </source>
</evidence>
<proteinExistence type="predicted"/>
<sequence length="82" mass="8756">MIAHPHQGREVVMFKVSILVWIMLGTTLAGVSLIVVLMVPSFAADAIRNIPYAVAVGFALAMPLSYFVATQIRGGQDGARKA</sequence>
<feature type="transmembrane region" description="Helical" evidence="1">
    <location>
        <begin position="50"/>
        <end position="69"/>
    </location>
</feature>
<dbReference type="OrthoDB" id="8454943at2"/>
<evidence type="ECO:0000256" key="1">
    <source>
        <dbReference type="SAM" id="Phobius"/>
    </source>
</evidence>
<keyword evidence="1" id="KW-0472">Membrane</keyword>
<gene>
    <name evidence="2" type="ORF">CVM73_01490</name>
</gene>
<protein>
    <submittedName>
        <fullName evidence="2">Uncharacterized protein</fullName>
    </submittedName>
</protein>
<keyword evidence="1" id="KW-1133">Transmembrane helix</keyword>
<name>A0A2M8RH13_9BRAD</name>
<dbReference type="Proteomes" id="UP000231194">
    <property type="component" value="Unassembled WGS sequence"/>
</dbReference>
<dbReference type="EMBL" id="PGVG01000001">
    <property type="protein sequence ID" value="PJG57112.1"/>
    <property type="molecule type" value="Genomic_DNA"/>
</dbReference>